<protein>
    <submittedName>
        <fullName evidence="1">Uncharacterized protein</fullName>
    </submittedName>
</protein>
<proteinExistence type="predicted"/>
<dbReference type="Proteomes" id="UP000609849">
    <property type="component" value="Unassembled WGS sequence"/>
</dbReference>
<name>A0ABR7JKZ5_9FIRM</name>
<sequence>MNNIYSSLNLLPTPWMKKKLETIYDKKLNGNLFLIYNELKSTYEISCNHLIKLLDDNNITIDSTHPIYFYFPLEVDNLIKTLILTIKYLIPKDTYIILGGFIENYPNLNESDCVYNLYNIYPELKNTIDFSYLIDKSKEFEIFTSLSDTHRIHIDPASSCTVSGPMLEHNLNKFKNATHVSFIKLLSEESSDFVNYYIKGLTNKNNNFNFNF</sequence>
<keyword evidence="2" id="KW-1185">Reference proteome</keyword>
<evidence type="ECO:0000313" key="1">
    <source>
        <dbReference type="EMBL" id="MBC5995598.1"/>
    </source>
</evidence>
<dbReference type="RefSeq" id="WP_153925563.1">
    <property type="nucleotide sequence ID" value="NZ_JACRWE010000001.1"/>
</dbReference>
<comment type="caution">
    <text evidence="1">The sequence shown here is derived from an EMBL/GenBank/DDBJ whole genome shotgun (WGS) entry which is preliminary data.</text>
</comment>
<gene>
    <name evidence="1" type="ORF">H8923_02380</name>
</gene>
<accession>A0ABR7JKZ5</accession>
<dbReference type="EMBL" id="JACRWE010000001">
    <property type="protein sequence ID" value="MBC5995598.1"/>
    <property type="molecule type" value="Genomic_DNA"/>
</dbReference>
<organism evidence="1 2">
    <name type="scientific">Romboutsia faecis</name>
    <dbReference type="NCBI Taxonomy" id="2764597"/>
    <lineage>
        <taxon>Bacteria</taxon>
        <taxon>Bacillati</taxon>
        <taxon>Bacillota</taxon>
        <taxon>Clostridia</taxon>
        <taxon>Peptostreptococcales</taxon>
        <taxon>Peptostreptococcaceae</taxon>
        <taxon>Romboutsia</taxon>
    </lineage>
</organism>
<evidence type="ECO:0000313" key="2">
    <source>
        <dbReference type="Proteomes" id="UP000609849"/>
    </source>
</evidence>
<reference evidence="1 2" key="1">
    <citation type="submission" date="2020-08" db="EMBL/GenBank/DDBJ databases">
        <authorList>
            <person name="Liu C."/>
            <person name="Sun Q."/>
        </authorList>
    </citation>
    <scope>NUCLEOTIDE SEQUENCE [LARGE SCALE GENOMIC DNA]</scope>
    <source>
        <strain evidence="1 2">NSJ-18</strain>
    </source>
</reference>